<dbReference type="SUPFAM" id="SSF56801">
    <property type="entry name" value="Acetyl-CoA synthetase-like"/>
    <property type="match status" value="1"/>
</dbReference>
<evidence type="ECO:0008006" key="2">
    <source>
        <dbReference type="Google" id="ProtNLM"/>
    </source>
</evidence>
<protein>
    <recommendedName>
        <fullName evidence="2">AMP-dependent synthetase/ligase domain-containing protein</fullName>
    </recommendedName>
</protein>
<accession>A0A382G7X6</accession>
<reference evidence="1" key="1">
    <citation type="submission" date="2018-05" db="EMBL/GenBank/DDBJ databases">
        <authorList>
            <person name="Lanie J.A."/>
            <person name="Ng W.-L."/>
            <person name="Kazmierczak K.M."/>
            <person name="Andrzejewski T.M."/>
            <person name="Davidsen T.M."/>
            <person name="Wayne K.J."/>
            <person name="Tettelin H."/>
            <person name="Glass J.I."/>
            <person name="Rusch D."/>
            <person name="Podicherti R."/>
            <person name="Tsui H.-C.T."/>
            <person name="Winkler M.E."/>
        </authorList>
    </citation>
    <scope>NUCLEOTIDE SEQUENCE</scope>
</reference>
<feature type="non-terminal residue" evidence="1">
    <location>
        <position position="60"/>
    </location>
</feature>
<gene>
    <name evidence="1" type="ORF">METZ01_LOCUS223816</name>
</gene>
<dbReference type="EMBL" id="UINC01053892">
    <property type="protein sequence ID" value="SVB70962.1"/>
    <property type="molecule type" value="Genomic_DNA"/>
</dbReference>
<proteinExistence type="predicted"/>
<dbReference type="Gene3D" id="3.40.50.980">
    <property type="match status" value="1"/>
</dbReference>
<evidence type="ECO:0000313" key="1">
    <source>
        <dbReference type="EMBL" id="SVB70962.1"/>
    </source>
</evidence>
<organism evidence="1">
    <name type="scientific">marine metagenome</name>
    <dbReference type="NCBI Taxonomy" id="408172"/>
    <lineage>
        <taxon>unclassified sequences</taxon>
        <taxon>metagenomes</taxon>
        <taxon>ecological metagenomes</taxon>
    </lineage>
</organism>
<dbReference type="AlphaFoldDB" id="A0A382G7X6"/>
<sequence length="60" mass="6439">MDCSNPTPWTDTTTLADLPRLAADRWGGQQALLFNEESQTFDDIARLSNQAACGLIAAGV</sequence>
<name>A0A382G7X6_9ZZZZ</name>